<name>A0A644YFD6_9ZZZZ</name>
<feature type="compositionally biased region" description="Acidic residues" evidence="4">
    <location>
        <begin position="316"/>
        <end position="325"/>
    </location>
</feature>
<dbReference type="PRINTS" id="PR00032">
    <property type="entry name" value="HTHARAC"/>
</dbReference>
<dbReference type="GO" id="GO:0003700">
    <property type="term" value="F:DNA-binding transcription factor activity"/>
    <property type="evidence" value="ECO:0007669"/>
    <property type="project" value="InterPro"/>
</dbReference>
<dbReference type="InterPro" id="IPR018062">
    <property type="entry name" value="HTH_AraC-typ_CS"/>
</dbReference>
<accession>A0A644YFD6</accession>
<proteinExistence type="predicted"/>
<dbReference type="PANTHER" id="PTHR43280">
    <property type="entry name" value="ARAC-FAMILY TRANSCRIPTIONAL REGULATOR"/>
    <property type="match status" value="1"/>
</dbReference>
<keyword evidence="2" id="KW-0238">DNA-binding</keyword>
<evidence type="ECO:0000256" key="4">
    <source>
        <dbReference type="SAM" id="MobiDB-lite"/>
    </source>
</evidence>
<dbReference type="InterPro" id="IPR003313">
    <property type="entry name" value="AraC-bd"/>
</dbReference>
<evidence type="ECO:0000256" key="1">
    <source>
        <dbReference type="ARBA" id="ARBA00023015"/>
    </source>
</evidence>
<dbReference type="InterPro" id="IPR014710">
    <property type="entry name" value="RmlC-like_jellyroll"/>
</dbReference>
<dbReference type="GO" id="GO:0043565">
    <property type="term" value="F:sequence-specific DNA binding"/>
    <property type="evidence" value="ECO:0007669"/>
    <property type="project" value="InterPro"/>
</dbReference>
<reference evidence="6" key="1">
    <citation type="submission" date="2019-08" db="EMBL/GenBank/DDBJ databases">
        <authorList>
            <person name="Kucharzyk K."/>
            <person name="Murdoch R.W."/>
            <person name="Higgins S."/>
            <person name="Loffler F."/>
        </authorList>
    </citation>
    <scope>NUCLEOTIDE SEQUENCE</scope>
</reference>
<organism evidence="6">
    <name type="scientific">bioreactor metagenome</name>
    <dbReference type="NCBI Taxonomy" id="1076179"/>
    <lineage>
        <taxon>unclassified sequences</taxon>
        <taxon>metagenomes</taxon>
        <taxon>ecological metagenomes</taxon>
    </lineage>
</organism>
<dbReference type="InterPro" id="IPR009057">
    <property type="entry name" value="Homeodomain-like_sf"/>
</dbReference>
<comment type="caution">
    <text evidence="6">The sequence shown here is derived from an EMBL/GenBank/DDBJ whole genome shotgun (WGS) entry which is preliminary data.</text>
</comment>
<dbReference type="PROSITE" id="PS00041">
    <property type="entry name" value="HTH_ARAC_FAMILY_1"/>
    <property type="match status" value="1"/>
</dbReference>
<dbReference type="Pfam" id="PF12833">
    <property type="entry name" value="HTH_18"/>
    <property type="match status" value="1"/>
</dbReference>
<gene>
    <name evidence="6" type="primary">melR_4</name>
    <name evidence="6" type="ORF">SDC9_73805</name>
</gene>
<sequence length="325" mass="36785">MKALQLLDLSIGPDLHELTKHGTPVFPCAGYDEDPGKYLAGNIPWHWHEELEIILVTEGETCVLCGETEYRISAGDAIFVNSNVLHKLKRAVPDVPSRINSLVFQPELVSSFPQSIVQQRYIQPLMHSSALSEVLLSHTVPWQQEAIVYFEKAFAAFIGDEYGFEILVQVELMRMLHTILLNQQDRLAENDLVQNKDSVRIKQMLGFIHARYAEPLTVSQIAGASSISESECYRCFRKVLDTSPIDYLLQYRIRAAAGLLAGTDRSVSDICFATGFNSPSYFAKVFRQELQCSPRKYRVTRQTKHSSGQTFTKEDDTFEDADLEE</sequence>
<dbReference type="SMART" id="SM00342">
    <property type="entry name" value="HTH_ARAC"/>
    <property type="match status" value="1"/>
</dbReference>
<dbReference type="SUPFAM" id="SSF51215">
    <property type="entry name" value="Regulatory protein AraC"/>
    <property type="match status" value="1"/>
</dbReference>
<dbReference type="Gene3D" id="2.60.120.10">
    <property type="entry name" value="Jelly Rolls"/>
    <property type="match status" value="1"/>
</dbReference>
<evidence type="ECO:0000256" key="3">
    <source>
        <dbReference type="ARBA" id="ARBA00023163"/>
    </source>
</evidence>
<dbReference type="Pfam" id="PF02311">
    <property type="entry name" value="AraC_binding"/>
    <property type="match status" value="1"/>
</dbReference>
<feature type="region of interest" description="Disordered" evidence="4">
    <location>
        <begin position="301"/>
        <end position="325"/>
    </location>
</feature>
<feature type="domain" description="HTH araC/xylS-type" evidence="5">
    <location>
        <begin position="202"/>
        <end position="300"/>
    </location>
</feature>
<evidence type="ECO:0000256" key="2">
    <source>
        <dbReference type="ARBA" id="ARBA00023125"/>
    </source>
</evidence>
<dbReference type="SUPFAM" id="SSF46689">
    <property type="entry name" value="Homeodomain-like"/>
    <property type="match status" value="2"/>
</dbReference>
<evidence type="ECO:0000313" key="6">
    <source>
        <dbReference type="EMBL" id="MPM27295.1"/>
    </source>
</evidence>
<dbReference type="Gene3D" id="1.10.10.60">
    <property type="entry name" value="Homeodomain-like"/>
    <property type="match status" value="2"/>
</dbReference>
<keyword evidence="3" id="KW-0804">Transcription</keyword>
<dbReference type="EMBL" id="VSSQ01004955">
    <property type="protein sequence ID" value="MPM27295.1"/>
    <property type="molecule type" value="Genomic_DNA"/>
</dbReference>
<keyword evidence="1" id="KW-0805">Transcription regulation</keyword>
<evidence type="ECO:0000259" key="5">
    <source>
        <dbReference type="PROSITE" id="PS01124"/>
    </source>
</evidence>
<dbReference type="PROSITE" id="PS01124">
    <property type="entry name" value="HTH_ARAC_FAMILY_2"/>
    <property type="match status" value="1"/>
</dbReference>
<dbReference type="InterPro" id="IPR020449">
    <property type="entry name" value="Tscrpt_reg_AraC-type_HTH"/>
</dbReference>
<dbReference type="InterPro" id="IPR037923">
    <property type="entry name" value="HTH-like"/>
</dbReference>
<dbReference type="PANTHER" id="PTHR43280:SF28">
    <property type="entry name" value="HTH-TYPE TRANSCRIPTIONAL ACTIVATOR RHAS"/>
    <property type="match status" value="1"/>
</dbReference>
<dbReference type="AlphaFoldDB" id="A0A644YFD6"/>
<protein>
    <submittedName>
        <fullName evidence="6">Melibiose operon regulatory protein</fullName>
    </submittedName>
</protein>
<dbReference type="InterPro" id="IPR018060">
    <property type="entry name" value="HTH_AraC"/>
</dbReference>